<dbReference type="Ensembl" id="ENSGMOT00000037355.1">
    <property type="protein sequence ID" value="ENSGMOP00000054097.1"/>
    <property type="gene ID" value="ENSGMOG00000035992.1"/>
</dbReference>
<reference evidence="1" key="1">
    <citation type="submission" date="2025-08" db="UniProtKB">
        <authorList>
            <consortium name="Ensembl"/>
        </authorList>
    </citation>
    <scope>IDENTIFICATION</scope>
</reference>
<proteinExistence type="predicted"/>
<sequence length="157" mass="18704">QGKSYAHTFVTPFLMERSDRYLAESRISTFYPFQLRNWTPHAMLYLKGTSKLRSQTAFEIDLETRVKHYRTLIMISFEIDVETPVKHYRTLILICLNIRRTTMGQIAMTSIINKNRKRIKIWKAFNRNEKKKKSSNFNQYRTEVSIKASRYLVPKCA</sequence>
<dbReference type="AlphaFoldDB" id="A0A8C5BYW0"/>
<protein>
    <submittedName>
        <fullName evidence="1">Uncharacterized protein</fullName>
    </submittedName>
</protein>
<evidence type="ECO:0000313" key="1">
    <source>
        <dbReference type="Ensembl" id="ENSGMOP00000054097.1"/>
    </source>
</evidence>
<keyword evidence="2" id="KW-1185">Reference proteome</keyword>
<evidence type="ECO:0000313" key="2">
    <source>
        <dbReference type="Proteomes" id="UP000694546"/>
    </source>
</evidence>
<reference evidence="1" key="2">
    <citation type="submission" date="2025-09" db="UniProtKB">
        <authorList>
            <consortium name="Ensembl"/>
        </authorList>
    </citation>
    <scope>IDENTIFICATION</scope>
</reference>
<dbReference type="GeneTree" id="ENSGT01030000239941"/>
<accession>A0A8C5BYW0</accession>
<dbReference type="Proteomes" id="UP000694546">
    <property type="component" value="Chromosome 4"/>
</dbReference>
<name>A0A8C5BYW0_GADMO</name>
<organism evidence="1 2">
    <name type="scientific">Gadus morhua</name>
    <name type="common">Atlantic cod</name>
    <dbReference type="NCBI Taxonomy" id="8049"/>
    <lineage>
        <taxon>Eukaryota</taxon>
        <taxon>Metazoa</taxon>
        <taxon>Chordata</taxon>
        <taxon>Craniata</taxon>
        <taxon>Vertebrata</taxon>
        <taxon>Euteleostomi</taxon>
        <taxon>Actinopterygii</taxon>
        <taxon>Neopterygii</taxon>
        <taxon>Teleostei</taxon>
        <taxon>Neoteleostei</taxon>
        <taxon>Acanthomorphata</taxon>
        <taxon>Zeiogadaria</taxon>
        <taxon>Gadariae</taxon>
        <taxon>Gadiformes</taxon>
        <taxon>Gadoidei</taxon>
        <taxon>Gadidae</taxon>
        <taxon>Gadus</taxon>
    </lineage>
</organism>